<sequence length="382" mass="42690">MSSILERVSNRMIQNLGSKDLKPVKCVLDATKFRQFSILQKKTSFWPWKQSDDIPVEYSLMDILEPSSSVPECVRSGLFHSKDFEIKKLKTDVGINAGAEVSVSGEIVQSHGSTLEVQSVSIPHPKLETLQNRKLLEPEPSFLSVCRRRGDKLYVVTEAVELVKDTVLHDRSSANVSGKVSIPRVTYVKGKCQGEAQRVREKTVSVPQGTVLAYRKKQLVIKDKYCTILVFDDTKQKTFQYDPPEFPKSRFGDKEGHLLILFLGRLEEPIGQELSDTQLVLLAQSVEKRILSQQQELLSTMAFMPPLCLCSVEPAELLAPLQGEGLHITYALLEECGLKMELKSPRTTWHLEAKKPLSALYVALSMLLQLAKPSALPGGQSV</sequence>
<name>G5B4Q9_HETGA</name>
<accession>G5B4Q9</accession>
<evidence type="ECO:0000313" key="16">
    <source>
        <dbReference type="Proteomes" id="UP000006813"/>
    </source>
</evidence>
<dbReference type="PANTHER" id="PTHR16399:SF21">
    <property type="entry name" value="GASDERMIN-C"/>
    <property type="match status" value="1"/>
</dbReference>
<keyword evidence="4" id="KW-1134">Transmembrane beta strand</keyword>
<evidence type="ECO:0000256" key="9">
    <source>
        <dbReference type="ARBA" id="ARBA00023136"/>
    </source>
</evidence>
<dbReference type="PANTHER" id="PTHR16399">
    <property type="entry name" value="GASDERMIN"/>
    <property type="match status" value="1"/>
</dbReference>
<evidence type="ECO:0000256" key="7">
    <source>
        <dbReference type="ARBA" id="ARBA00022590"/>
    </source>
</evidence>
<keyword evidence="11" id="KW-0449">Lipoprotein</keyword>
<dbReference type="InterPro" id="IPR040460">
    <property type="entry name" value="Gasdermin_pore"/>
</dbReference>
<organism evidence="15 16">
    <name type="scientific">Heterocephalus glaber</name>
    <name type="common">Naked mole rat</name>
    <dbReference type="NCBI Taxonomy" id="10181"/>
    <lineage>
        <taxon>Eukaryota</taxon>
        <taxon>Metazoa</taxon>
        <taxon>Chordata</taxon>
        <taxon>Craniata</taxon>
        <taxon>Vertebrata</taxon>
        <taxon>Euteleostomi</taxon>
        <taxon>Mammalia</taxon>
        <taxon>Eutheria</taxon>
        <taxon>Euarchontoglires</taxon>
        <taxon>Glires</taxon>
        <taxon>Rodentia</taxon>
        <taxon>Hystricomorpha</taxon>
        <taxon>Bathyergidae</taxon>
        <taxon>Heterocephalus</taxon>
    </lineage>
</organism>
<keyword evidence="10" id="KW-0564">Palmitate</keyword>
<evidence type="ECO:0000313" key="15">
    <source>
        <dbReference type="EMBL" id="EHB04270.1"/>
    </source>
</evidence>
<keyword evidence="9" id="KW-0472">Membrane</keyword>
<evidence type="ECO:0000256" key="1">
    <source>
        <dbReference type="ARBA" id="ARBA00004514"/>
    </source>
</evidence>
<comment type="subunit">
    <text evidence="12">Homooligomer; homooligomeric ring-shaped pore complex containing 27-28 subunits when inserted in the membrane.</text>
</comment>
<dbReference type="GO" id="GO:0070273">
    <property type="term" value="F:phosphatidylinositol-4-phosphate binding"/>
    <property type="evidence" value="ECO:0007669"/>
    <property type="project" value="TreeGrafter"/>
</dbReference>
<dbReference type="InterPro" id="IPR041263">
    <property type="entry name" value="Gasdermin_PUB"/>
</dbReference>
<dbReference type="GO" id="GO:0005886">
    <property type="term" value="C:plasma membrane"/>
    <property type="evidence" value="ECO:0007669"/>
    <property type="project" value="UniProtKB-SubCell"/>
</dbReference>
<dbReference type="GO" id="GO:0012501">
    <property type="term" value="P:programmed cell death"/>
    <property type="evidence" value="ECO:0007669"/>
    <property type="project" value="UniProtKB-KW"/>
</dbReference>
<comment type="similarity">
    <text evidence="3">Belongs to the gasdermin family.</text>
</comment>
<dbReference type="EMBL" id="JH168480">
    <property type="protein sequence ID" value="EHB04270.1"/>
    <property type="molecule type" value="Genomic_DNA"/>
</dbReference>
<keyword evidence="6" id="KW-0963">Cytoplasm</keyword>
<keyword evidence="8" id="KW-0812">Transmembrane</keyword>
<dbReference type="FunCoup" id="G5B4Q9">
    <property type="interactions" value="108"/>
</dbReference>
<dbReference type="GO" id="GO:0005546">
    <property type="term" value="F:phosphatidylinositol-4,5-bisphosphate binding"/>
    <property type="evidence" value="ECO:0007669"/>
    <property type="project" value="TreeGrafter"/>
</dbReference>
<dbReference type="GO" id="GO:0001786">
    <property type="term" value="F:phosphatidylserine binding"/>
    <property type="evidence" value="ECO:0007669"/>
    <property type="project" value="TreeGrafter"/>
</dbReference>
<protein>
    <submittedName>
        <fullName evidence="15">Gasdermin-C</fullName>
    </submittedName>
</protein>
<evidence type="ECO:0000256" key="2">
    <source>
        <dbReference type="ARBA" id="ARBA00004651"/>
    </source>
</evidence>
<feature type="domain" description="Gasdermin pore forming" evidence="13">
    <location>
        <begin position="5"/>
        <end position="240"/>
    </location>
</feature>
<evidence type="ECO:0000256" key="6">
    <source>
        <dbReference type="ARBA" id="ARBA00022490"/>
    </source>
</evidence>
<dbReference type="Proteomes" id="UP000006813">
    <property type="component" value="Unassembled WGS sequence"/>
</dbReference>
<dbReference type="STRING" id="10181.G5B4Q9"/>
<dbReference type="InterPro" id="IPR007677">
    <property type="entry name" value="Gasdermin"/>
</dbReference>
<evidence type="ECO:0000259" key="14">
    <source>
        <dbReference type="Pfam" id="PF17708"/>
    </source>
</evidence>
<dbReference type="Pfam" id="PF04598">
    <property type="entry name" value="Gasdermin"/>
    <property type="match status" value="1"/>
</dbReference>
<feature type="domain" description="Gasdermin PUB" evidence="14">
    <location>
        <begin position="273"/>
        <end position="346"/>
    </location>
</feature>
<reference evidence="15 16" key="1">
    <citation type="journal article" date="2011" name="Nature">
        <title>Genome sequencing reveals insights into physiology and longevity of the naked mole rat.</title>
        <authorList>
            <person name="Kim E.B."/>
            <person name="Fang X."/>
            <person name="Fushan A.A."/>
            <person name="Huang Z."/>
            <person name="Lobanov A.V."/>
            <person name="Han L."/>
            <person name="Marino S.M."/>
            <person name="Sun X."/>
            <person name="Turanov A.A."/>
            <person name="Yang P."/>
            <person name="Yim S.H."/>
            <person name="Zhao X."/>
            <person name="Kasaikina M.V."/>
            <person name="Stoletzki N."/>
            <person name="Peng C."/>
            <person name="Polak P."/>
            <person name="Xiong Z."/>
            <person name="Kiezun A."/>
            <person name="Zhu Y."/>
            <person name="Chen Y."/>
            <person name="Kryukov G.V."/>
            <person name="Zhang Q."/>
            <person name="Peshkin L."/>
            <person name="Yang L."/>
            <person name="Bronson R.T."/>
            <person name="Buffenstein R."/>
            <person name="Wang B."/>
            <person name="Han C."/>
            <person name="Li Q."/>
            <person name="Chen L."/>
            <person name="Zhao W."/>
            <person name="Sunyaev S.R."/>
            <person name="Park T.J."/>
            <person name="Zhang G."/>
            <person name="Wang J."/>
            <person name="Gladyshev V.N."/>
        </authorList>
    </citation>
    <scope>NUCLEOTIDE SEQUENCE [LARGE SCALE GENOMIC DNA]</scope>
</reference>
<evidence type="ECO:0000259" key="13">
    <source>
        <dbReference type="Pfam" id="PF04598"/>
    </source>
</evidence>
<comment type="subcellular location">
    <subcellularLocation>
        <location evidence="2">Cell membrane</location>
        <topology evidence="2">Multi-pass membrane protein</topology>
    </subcellularLocation>
    <subcellularLocation>
        <location evidence="1">Cytoplasm</location>
        <location evidence="1">Cytosol</location>
    </subcellularLocation>
</comment>
<evidence type="ECO:0000256" key="3">
    <source>
        <dbReference type="ARBA" id="ARBA00009279"/>
    </source>
</evidence>
<evidence type="ECO:0000256" key="4">
    <source>
        <dbReference type="ARBA" id="ARBA00022452"/>
    </source>
</evidence>
<dbReference type="GO" id="GO:0070269">
    <property type="term" value="P:pyroptotic inflammatory response"/>
    <property type="evidence" value="ECO:0007669"/>
    <property type="project" value="TreeGrafter"/>
</dbReference>
<gene>
    <name evidence="15" type="ORF">GW7_10928</name>
</gene>
<evidence type="ECO:0000256" key="8">
    <source>
        <dbReference type="ARBA" id="ARBA00022692"/>
    </source>
</evidence>
<evidence type="ECO:0000256" key="5">
    <source>
        <dbReference type="ARBA" id="ARBA00022475"/>
    </source>
</evidence>
<dbReference type="GO" id="GO:0042742">
    <property type="term" value="P:defense response to bacterium"/>
    <property type="evidence" value="ECO:0007669"/>
    <property type="project" value="TreeGrafter"/>
</dbReference>
<proteinExistence type="inferred from homology"/>
<evidence type="ECO:0000256" key="10">
    <source>
        <dbReference type="ARBA" id="ARBA00023139"/>
    </source>
</evidence>
<keyword evidence="5" id="KW-1003">Cell membrane</keyword>
<dbReference type="Pfam" id="PF17708">
    <property type="entry name" value="Gasdermin_C"/>
    <property type="match status" value="1"/>
</dbReference>
<evidence type="ECO:0000256" key="11">
    <source>
        <dbReference type="ARBA" id="ARBA00023288"/>
    </source>
</evidence>
<evidence type="ECO:0000256" key="12">
    <source>
        <dbReference type="ARBA" id="ARBA00038764"/>
    </source>
</evidence>
<keyword evidence="7" id="KW-1210">Necrosis</keyword>
<dbReference type="GO" id="GO:0005829">
    <property type="term" value="C:cytosol"/>
    <property type="evidence" value="ECO:0007669"/>
    <property type="project" value="UniProtKB-SubCell"/>
</dbReference>
<dbReference type="InParanoid" id="G5B4Q9"/>
<dbReference type="AlphaFoldDB" id="G5B4Q9"/>
<dbReference type="eggNOG" id="ENOG502S0IQ">
    <property type="taxonomic scope" value="Eukaryota"/>
</dbReference>